<dbReference type="AlphaFoldDB" id="A0A0W1A211"/>
<feature type="transmembrane region" description="Helical" evidence="1">
    <location>
        <begin position="12"/>
        <end position="34"/>
    </location>
</feature>
<reference evidence="2 3" key="1">
    <citation type="submission" date="2015-11" db="EMBL/GenBank/DDBJ databases">
        <title>Genomic analysis of 38 Legionella species identifies large and diverse effector repertoires.</title>
        <authorList>
            <person name="Burstein D."/>
            <person name="Amaro F."/>
            <person name="Zusman T."/>
            <person name="Lifshitz Z."/>
            <person name="Cohen O."/>
            <person name="Gilbert J.A."/>
            <person name="Pupko T."/>
            <person name="Shuman H.A."/>
            <person name="Segal G."/>
        </authorList>
    </citation>
    <scope>NUCLEOTIDE SEQUENCE [LARGE SCALE GENOMIC DNA]</scope>
    <source>
        <strain evidence="2 3">ATCC 51914</strain>
    </source>
</reference>
<sequence>MQKQKGLTFVSFLANMVLLVMVVIVVIRIIPVYYQYYSIMSTVKSLNSTPVSSMTGEQMSDMAVLRDSFSKRLEINGLDDLKTDQLTFTPSGMNKFTVRVKYQVIKPLVYNVSLLFDFDSTREVIVGSER</sequence>
<accession>A0A0W1A211</accession>
<keyword evidence="3" id="KW-1185">Reference proteome</keyword>
<dbReference type="InterPro" id="IPR032314">
    <property type="entry name" value="DUF4845"/>
</dbReference>
<comment type="caution">
    <text evidence="2">The sequence shown here is derived from an EMBL/GenBank/DDBJ whole genome shotgun (WGS) entry which is preliminary data.</text>
</comment>
<name>A0A0W1A211_9GAMM</name>
<proteinExistence type="predicted"/>
<protein>
    <submittedName>
        <fullName evidence="2">Transmembrane protein</fullName>
    </submittedName>
</protein>
<evidence type="ECO:0000256" key="1">
    <source>
        <dbReference type="SAM" id="Phobius"/>
    </source>
</evidence>
<keyword evidence="1 2" id="KW-0812">Transmembrane</keyword>
<dbReference type="RefSeq" id="WP_058481881.1">
    <property type="nucleotide sequence ID" value="NZ_CAAAIQ010000014.1"/>
</dbReference>
<dbReference type="PATRIC" id="fig|66969.6.peg.3609"/>
<keyword evidence="1" id="KW-1133">Transmembrane helix</keyword>
<evidence type="ECO:0000313" key="3">
    <source>
        <dbReference type="Proteomes" id="UP000054729"/>
    </source>
</evidence>
<evidence type="ECO:0000313" key="2">
    <source>
        <dbReference type="EMBL" id="KTD75273.1"/>
    </source>
</evidence>
<gene>
    <name evidence="2" type="ORF">Lwal_3314</name>
</gene>
<dbReference type="STRING" id="66969.Lwal_3314"/>
<keyword evidence="1" id="KW-0472">Membrane</keyword>
<dbReference type="EMBL" id="LNZB01000060">
    <property type="protein sequence ID" value="KTD75273.1"/>
    <property type="molecule type" value="Genomic_DNA"/>
</dbReference>
<organism evidence="2 3">
    <name type="scientific">Legionella waltersii</name>
    <dbReference type="NCBI Taxonomy" id="66969"/>
    <lineage>
        <taxon>Bacteria</taxon>
        <taxon>Pseudomonadati</taxon>
        <taxon>Pseudomonadota</taxon>
        <taxon>Gammaproteobacteria</taxon>
        <taxon>Legionellales</taxon>
        <taxon>Legionellaceae</taxon>
        <taxon>Legionella</taxon>
    </lineage>
</organism>
<dbReference type="Pfam" id="PF16137">
    <property type="entry name" value="DUF4845"/>
    <property type="match status" value="1"/>
</dbReference>
<dbReference type="Proteomes" id="UP000054729">
    <property type="component" value="Unassembled WGS sequence"/>
</dbReference>
<dbReference type="OrthoDB" id="5734946at2"/>